<name>A0A8T1VUW2_9STRA</name>
<accession>A0A8T1VUW2</accession>
<dbReference type="Proteomes" id="UP000694044">
    <property type="component" value="Unassembled WGS sequence"/>
</dbReference>
<keyword evidence="3" id="KW-1185">Reference proteome</keyword>
<sequence length="263" mass="29718">MQPANAINGKSKRNSCNETKDEPLRPYMSGLEKQKEGGQRPSSSVTKYSSTKALSYEGLLSEEELVVLRVIVAREAGLDELLRCCCSFQDDQRVELLESLIRVRDLSLATVDAIAGWRRRMIQIRPFRWRNMNYALKMTSDLDFVSKSQLATAAMDGVRLPRRNPLSTIGGLDQSMRAFWAIEMPEEEDLSVLLDSASFAPSHVSVDLPSKIRLAECFLLYEERRYGKFSRGQAAADHRLKELVQKEAEYSSKARFGASEPET</sequence>
<organism evidence="2 3">
    <name type="scientific">Phytophthora pseudosyringae</name>
    <dbReference type="NCBI Taxonomy" id="221518"/>
    <lineage>
        <taxon>Eukaryota</taxon>
        <taxon>Sar</taxon>
        <taxon>Stramenopiles</taxon>
        <taxon>Oomycota</taxon>
        <taxon>Peronosporomycetes</taxon>
        <taxon>Peronosporales</taxon>
        <taxon>Peronosporaceae</taxon>
        <taxon>Phytophthora</taxon>
    </lineage>
</organism>
<evidence type="ECO:0000313" key="3">
    <source>
        <dbReference type="Proteomes" id="UP000694044"/>
    </source>
</evidence>
<protein>
    <submittedName>
        <fullName evidence="2">Uncharacterized protein</fullName>
    </submittedName>
</protein>
<proteinExistence type="predicted"/>
<evidence type="ECO:0000256" key="1">
    <source>
        <dbReference type="SAM" id="MobiDB-lite"/>
    </source>
</evidence>
<dbReference type="AlphaFoldDB" id="A0A8T1VUW2"/>
<evidence type="ECO:0000313" key="2">
    <source>
        <dbReference type="EMBL" id="KAG7384746.1"/>
    </source>
</evidence>
<comment type="caution">
    <text evidence="2">The sequence shown here is derived from an EMBL/GenBank/DDBJ whole genome shotgun (WGS) entry which is preliminary data.</text>
</comment>
<reference evidence="2" key="1">
    <citation type="submission" date="2021-02" db="EMBL/GenBank/DDBJ databases">
        <authorList>
            <person name="Palmer J.M."/>
        </authorList>
    </citation>
    <scope>NUCLEOTIDE SEQUENCE</scope>
    <source>
        <strain evidence="2">SCRP734</strain>
    </source>
</reference>
<dbReference type="OrthoDB" id="72282at2759"/>
<feature type="region of interest" description="Disordered" evidence="1">
    <location>
        <begin position="1"/>
        <end position="46"/>
    </location>
</feature>
<gene>
    <name evidence="2" type="ORF">PHYPSEUDO_002275</name>
</gene>
<dbReference type="EMBL" id="JAGDFM010000139">
    <property type="protein sequence ID" value="KAG7384746.1"/>
    <property type="molecule type" value="Genomic_DNA"/>
</dbReference>